<proteinExistence type="predicted"/>
<organism evidence="2 3">
    <name type="scientific">Flavonifractor plautii ATCC 29863</name>
    <dbReference type="NCBI Taxonomy" id="411475"/>
    <lineage>
        <taxon>Bacteria</taxon>
        <taxon>Bacillati</taxon>
        <taxon>Bacillota</taxon>
        <taxon>Clostridia</taxon>
        <taxon>Eubacteriales</taxon>
        <taxon>Oscillospiraceae</taxon>
        <taxon>Flavonifractor</taxon>
    </lineage>
</organism>
<dbReference type="Pfam" id="PF09682">
    <property type="entry name" value="Phage_holin_6_1"/>
    <property type="match status" value="1"/>
</dbReference>
<keyword evidence="1" id="KW-1133">Transmembrane helix</keyword>
<comment type="caution">
    <text evidence="2">The sequence shown here is derived from an EMBL/GenBank/DDBJ whole genome shotgun (WGS) entry which is preliminary data.</text>
</comment>
<evidence type="ECO:0000313" key="2">
    <source>
        <dbReference type="EMBL" id="EHM52931.1"/>
    </source>
</evidence>
<keyword evidence="1" id="KW-0812">Transmembrane</keyword>
<dbReference type="HOGENOM" id="CLU_161345_2_0_9"/>
<dbReference type="AlphaFoldDB" id="G9YP36"/>
<dbReference type="EMBL" id="AGCK01000088">
    <property type="protein sequence ID" value="EHM52931.1"/>
    <property type="molecule type" value="Genomic_DNA"/>
</dbReference>
<dbReference type="GeneID" id="63974408"/>
<sequence>MTDITPIIQAVITLAVALITAFAVPWLKKKIGAENMDEFLKWVEIAVAAAEQLYDSLDGDAKKAYVVQFLTSKGFKVDTEALDNAIEAAVLKLHNELYRQAKEVEALGNGN</sequence>
<gene>
    <name evidence="2" type="ORF">HMPREF0372_01265</name>
</gene>
<keyword evidence="1" id="KW-0472">Membrane</keyword>
<dbReference type="PATRIC" id="fig|411475.3.peg.1099"/>
<reference evidence="2 3" key="1">
    <citation type="submission" date="2011-08" db="EMBL/GenBank/DDBJ databases">
        <authorList>
            <person name="Weinstock G."/>
            <person name="Sodergren E."/>
            <person name="Clifton S."/>
            <person name="Fulton L."/>
            <person name="Fulton B."/>
            <person name="Courtney L."/>
            <person name="Fronick C."/>
            <person name="Harrison M."/>
            <person name="Strong C."/>
            <person name="Farmer C."/>
            <person name="Delahaunty K."/>
            <person name="Markovic C."/>
            <person name="Hall O."/>
            <person name="Minx P."/>
            <person name="Tomlinson C."/>
            <person name="Mitreva M."/>
            <person name="Hou S."/>
            <person name="Chen J."/>
            <person name="Wollam A."/>
            <person name="Pepin K.H."/>
            <person name="Johnson M."/>
            <person name="Bhonagiri V."/>
            <person name="Zhang X."/>
            <person name="Suruliraj S."/>
            <person name="Warren W."/>
            <person name="Chinwalla A."/>
            <person name="Mardis E.R."/>
            <person name="Wilson R.K."/>
        </authorList>
    </citation>
    <scope>NUCLEOTIDE SEQUENCE [LARGE SCALE GENOMIC DNA]</scope>
    <source>
        <strain evidence="2 3">ATCC 29863</strain>
    </source>
</reference>
<dbReference type="InterPro" id="IPR010026">
    <property type="entry name" value="Phage_holin_LL-H"/>
</dbReference>
<dbReference type="Proteomes" id="UP000004459">
    <property type="component" value="Unassembled WGS sequence"/>
</dbReference>
<protein>
    <submittedName>
        <fullName evidence="2">Phage holin, LL-H family</fullName>
    </submittedName>
</protein>
<dbReference type="RefSeq" id="WP_007489657.1">
    <property type="nucleotide sequence ID" value="NZ_JH417694.1"/>
</dbReference>
<feature type="transmembrane region" description="Helical" evidence="1">
    <location>
        <begin position="6"/>
        <end position="27"/>
    </location>
</feature>
<evidence type="ECO:0000256" key="1">
    <source>
        <dbReference type="SAM" id="Phobius"/>
    </source>
</evidence>
<name>G9YP36_FLAPL</name>
<evidence type="ECO:0000313" key="3">
    <source>
        <dbReference type="Proteomes" id="UP000004459"/>
    </source>
</evidence>
<accession>G9YP36</accession>